<evidence type="ECO:0000313" key="2">
    <source>
        <dbReference type="Proteomes" id="UP000790096"/>
    </source>
</evidence>
<sequence length="60" mass="7356">MDNSKFIDADFINLVDRNTPHNWKNYVSEELRKAWHTFTDEQKIMLGKCFEEIAYEEEWE</sequence>
<comment type="caution">
    <text evidence="1">The sequence shown here is derived from an EMBL/GenBank/DDBJ whole genome shotgun (WGS) entry which is preliminary data.</text>
</comment>
<dbReference type="EMBL" id="JABBFR010000024">
    <property type="protein sequence ID" value="MBT0725452.1"/>
    <property type="molecule type" value="Genomic_DNA"/>
</dbReference>
<reference evidence="1 2" key="1">
    <citation type="submission" date="2020-04" db="EMBL/GenBank/DDBJ databases">
        <title>Genome sequencing of Rosenbergiella species.</title>
        <authorList>
            <person name="Alvarez-Perez S."/>
            <person name="Lievens B."/>
        </authorList>
    </citation>
    <scope>NUCLEOTIDE SEQUENCE [LARGE SCALE GENOMIC DNA]</scope>
    <source>
        <strain evidence="1 2">S61</strain>
    </source>
</reference>
<evidence type="ECO:0000313" key="1">
    <source>
        <dbReference type="EMBL" id="MBT0725452.1"/>
    </source>
</evidence>
<name>A0ABS5SZC3_9GAMM</name>
<gene>
    <name evidence="1" type="ORF">HH682_13700</name>
</gene>
<proteinExistence type="predicted"/>
<accession>A0ABS5SZC3</accession>
<dbReference type="RefSeq" id="WP_214238094.1">
    <property type="nucleotide sequence ID" value="NZ_JABBFR010000024.1"/>
</dbReference>
<keyword evidence="2" id="KW-1185">Reference proteome</keyword>
<protein>
    <submittedName>
        <fullName evidence="1">Recombinase RecA</fullName>
    </submittedName>
</protein>
<organism evidence="1 2">
    <name type="scientific">Rosenbergiella gaditana</name>
    <dbReference type="NCBI Taxonomy" id="2726987"/>
    <lineage>
        <taxon>Bacteria</taxon>
        <taxon>Pseudomonadati</taxon>
        <taxon>Pseudomonadota</taxon>
        <taxon>Gammaproteobacteria</taxon>
        <taxon>Enterobacterales</taxon>
        <taxon>Erwiniaceae</taxon>
        <taxon>Rosenbergiella</taxon>
    </lineage>
</organism>
<dbReference type="Proteomes" id="UP000790096">
    <property type="component" value="Unassembled WGS sequence"/>
</dbReference>